<name>A0AAV1LRM2_9NEOP</name>
<dbReference type="Gene3D" id="3.30.420.10">
    <property type="entry name" value="Ribonuclease H-like superfamily/Ribonuclease H"/>
    <property type="match status" value="1"/>
</dbReference>
<dbReference type="InterPro" id="IPR001584">
    <property type="entry name" value="Integrase_cat-core"/>
</dbReference>
<dbReference type="InterPro" id="IPR036397">
    <property type="entry name" value="RNaseH_sf"/>
</dbReference>
<sequence>MGDLPRVRITPARPFLHSGEDFAGPYQILRSKGRGCNTTKAYIAIFVCMSTKAKHLELVGDLTSEAFIGAFRRFVARRGRCAHLWSDQGRNFVGANKELVAAWADAKMKFEGHISEMLALDGTQWHFIPAYSPHMGGLWEAGVKSMKYHMKRILTCNLTYEEMTTLLCQIEACLNSRPLSPIDDSDTDNILPLTPGHFLIGEAPINVPHSDLKNIPVSHLSR</sequence>
<organism evidence="2 3">
    <name type="scientific">Parnassius mnemosyne</name>
    <name type="common">clouded apollo</name>
    <dbReference type="NCBI Taxonomy" id="213953"/>
    <lineage>
        <taxon>Eukaryota</taxon>
        <taxon>Metazoa</taxon>
        <taxon>Ecdysozoa</taxon>
        <taxon>Arthropoda</taxon>
        <taxon>Hexapoda</taxon>
        <taxon>Insecta</taxon>
        <taxon>Pterygota</taxon>
        <taxon>Neoptera</taxon>
        <taxon>Endopterygota</taxon>
        <taxon>Lepidoptera</taxon>
        <taxon>Glossata</taxon>
        <taxon>Ditrysia</taxon>
        <taxon>Papilionoidea</taxon>
        <taxon>Papilionidae</taxon>
        <taxon>Parnassiinae</taxon>
        <taxon>Parnassini</taxon>
        <taxon>Parnassius</taxon>
        <taxon>Driopa</taxon>
    </lineage>
</organism>
<protein>
    <recommendedName>
        <fullName evidence="1">Integrase catalytic domain-containing protein</fullName>
    </recommendedName>
</protein>
<reference evidence="2 3" key="1">
    <citation type="submission" date="2023-11" db="EMBL/GenBank/DDBJ databases">
        <authorList>
            <person name="Hedman E."/>
            <person name="Englund M."/>
            <person name="Stromberg M."/>
            <person name="Nyberg Akerstrom W."/>
            <person name="Nylinder S."/>
            <person name="Jareborg N."/>
            <person name="Kallberg Y."/>
            <person name="Kronander E."/>
        </authorList>
    </citation>
    <scope>NUCLEOTIDE SEQUENCE [LARGE SCALE GENOMIC DNA]</scope>
</reference>
<feature type="domain" description="Integrase catalytic" evidence="1">
    <location>
        <begin position="10"/>
        <end position="203"/>
    </location>
</feature>
<dbReference type="AlphaFoldDB" id="A0AAV1LRM2"/>
<evidence type="ECO:0000313" key="2">
    <source>
        <dbReference type="EMBL" id="CAK1598070.1"/>
    </source>
</evidence>
<comment type="caution">
    <text evidence="2">The sequence shown here is derived from an EMBL/GenBank/DDBJ whole genome shotgun (WGS) entry which is preliminary data.</text>
</comment>
<dbReference type="EMBL" id="CAVLGL010000097">
    <property type="protein sequence ID" value="CAK1598070.1"/>
    <property type="molecule type" value="Genomic_DNA"/>
</dbReference>
<dbReference type="PANTHER" id="PTHR47331:SF1">
    <property type="entry name" value="GAG-LIKE PROTEIN"/>
    <property type="match status" value="1"/>
</dbReference>
<accession>A0AAV1LRM2</accession>
<dbReference type="Proteomes" id="UP001314205">
    <property type="component" value="Unassembled WGS sequence"/>
</dbReference>
<keyword evidence="3" id="KW-1185">Reference proteome</keyword>
<evidence type="ECO:0000259" key="1">
    <source>
        <dbReference type="PROSITE" id="PS50994"/>
    </source>
</evidence>
<dbReference type="PANTHER" id="PTHR47331">
    <property type="entry name" value="PHD-TYPE DOMAIN-CONTAINING PROTEIN"/>
    <property type="match status" value="1"/>
</dbReference>
<proteinExistence type="predicted"/>
<evidence type="ECO:0000313" key="3">
    <source>
        <dbReference type="Proteomes" id="UP001314205"/>
    </source>
</evidence>
<dbReference type="PROSITE" id="PS50994">
    <property type="entry name" value="INTEGRASE"/>
    <property type="match status" value="1"/>
</dbReference>
<gene>
    <name evidence="2" type="ORF">PARMNEM_LOCUS17121</name>
</gene>
<dbReference type="SUPFAM" id="SSF53098">
    <property type="entry name" value="Ribonuclease H-like"/>
    <property type="match status" value="1"/>
</dbReference>
<dbReference type="GO" id="GO:0003676">
    <property type="term" value="F:nucleic acid binding"/>
    <property type="evidence" value="ECO:0007669"/>
    <property type="project" value="InterPro"/>
</dbReference>
<dbReference type="GO" id="GO:0015074">
    <property type="term" value="P:DNA integration"/>
    <property type="evidence" value="ECO:0007669"/>
    <property type="project" value="InterPro"/>
</dbReference>
<dbReference type="InterPro" id="IPR012337">
    <property type="entry name" value="RNaseH-like_sf"/>
</dbReference>